<comment type="caution">
    <text evidence="2">The sequence shown here is derived from an EMBL/GenBank/DDBJ whole genome shotgun (WGS) entry which is preliminary data.</text>
</comment>
<protein>
    <submittedName>
        <fullName evidence="2">DUF2784 domain-containing protein</fullName>
    </submittedName>
</protein>
<sequence>MLDRFAADAVLVLHLLFILFVLLGGLLVLRWPALAWLHLPAALWGAVVELFRLQCPLTPLENALRRAAGERGYSGGFVEHYLLPIVYPAGLTPAIQLLLGGLVLAVNAAIYGYLLLRRRGGR</sequence>
<accession>A0ABS5PXK2</accession>
<dbReference type="InterPro" id="IPR021218">
    <property type="entry name" value="DUF2784"/>
</dbReference>
<dbReference type="Pfam" id="PF10861">
    <property type="entry name" value="DUF2784"/>
    <property type="match status" value="1"/>
</dbReference>
<feature type="transmembrane region" description="Helical" evidence="1">
    <location>
        <begin position="7"/>
        <end position="27"/>
    </location>
</feature>
<dbReference type="Proteomes" id="UP001196601">
    <property type="component" value="Unassembled WGS sequence"/>
</dbReference>
<keyword evidence="1" id="KW-0812">Transmembrane</keyword>
<organism evidence="2 3">
    <name type="scientific">Pseudomonas lalucatii</name>
    <dbReference type="NCBI Taxonomy" id="1424203"/>
    <lineage>
        <taxon>Bacteria</taxon>
        <taxon>Pseudomonadati</taxon>
        <taxon>Pseudomonadota</taxon>
        <taxon>Gammaproteobacteria</taxon>
        <taxon>Pseudomonadales</taxon>
        <taxon>Pseudomonadaceae</taxon>
        <taxon>Pseudomonas</taxon>
    </lineage>
</organism>
<name>A0ABS5PXK2_9PSED</name>
<feature type="transmembrane region" description="Helical" evidence="1">
    <location>
        <begin position="95"/>
        <end position="116"/>
    </location>
</feature>
<evidence type="ECO:0000256" key="1">
    <source>
        <dbReference type="SAM" id="Phobius"/>
    </source>
</evidence>
<evidence type="ECO:0000313" key="3">
    <source>
        <dbReference type="Proteomes" id="UP001196601"/>
    </source>
</evidence>
<evidence type="ECO:0000313" key="2">
    <source>
        <dbReference type="EMBL" id="MBS7660928.1"/>
    </source>
</evidence>
<dbReference type="RefSeq" id="WP_213638286.1">
    <property type="nucleotide sequence ID" value="NZ_JADPMV010000001.1"/>
</dbReference>
<keyword evidence="3" id="KW-1185">Reference proteome</keyword>
<reference evidence="2 3" key="1">
    <citation type="journal article" date="2021" name="Syst. Appl. Microbiol.">
        <title>Pseudomonas lalucatii sp. nov. isolated from Vallgornera, a karstic cave in Mallorca, Western Mediterranean.</title>
        <authorList>
            <person name="Busquets A."/>
            <person name="Mulet M."/>
            <person name="Gomila M."/>
            <person name="Garcia-Valdes E."/>
        </authorList>
    </citation>
    <scope>NUCLEOTIDE SEQUENCE [LARGE SCALE GENOMIC DNA]</scope>
    <source>
        <strain evidence="2 3">R1b54</strain>
    </source>
</reference>
<keyword evidence="1" id="KW-1133">Transmembrane helix</keyword>
<gene>
    <name evidence="2" type="ORF">I0D00_03040</name>
</gene>
<keyword evidence="1" id="KW-0472">Membrane</keyword>
<dbReference type="EMBL" id="JADPMV010000001">
    <property type="protein sequence ID" value="MBS7660928.1"/>
    <property type="molecule type" value="Genomic_DNA"/>
</dbReference>
<proteinExistence type="predicted"/>